<sequence length="121" mass="13217">MAGQIDVFKPEGGQDAGEEHVDEEGEEHHQADLDPQLADDLLGADLDLDRRQAQGLAGQLPQGEQGLDHQVDPGQEDEQADRRLQGPGDRPLDPLPEQEETEQGDQAQEEGGLLHELLDKT</sequence>
<organism evidence="2 3">
    <name type="scientific">Candidatus Thermoflexus japonica</name>
    <dbReference type="NCBI Taxonomy" id="2035417"/>
    <lineage>
        <taxon>Bacteria</taxon>
        <taxon>Bacillati</taxon>
        <taxon>Chloroflexota</taxon>
        <taxon>Thermoflexia</taxon>
        <taxon>Thermoflexales</taxon>
        <taxon>Thermoflexaceae</taxon>
        <taxon>Thermoflexus</taxon>
    </lineage>
</organism>
<gene>
    <name evidence="2" type="ORF">HRbin22_02526</name>
</gene>
<evidence type="ECO:0000313" key="2">
    <source>
        <dbReference type="EMBL" id="GBD10259.1"/>
    </source>
</evidence>
<dbReference type="Proteomes" id="UP000236642">
    <property type="component" value="Unassembled WGS sequence"/>
</dbReference>
<evidence type="ECO:0000313" key="3">
    <source>
        <dbReference type="Proteomes" id="UP000236642"/>
    </source>
</evidence>
<accession>A0A2H5Y9X8</accession>
<dbReference type="AlphaFoldDB" id="A0A2H5Y9X8"/>
<reference evidence="3" key="1">
    <citation type="submission" date="2017-09" db="EMBL/GenBank/DDBJ databases">
        <title>Metaegenomics of thermophilic ammonia-oxidizing enrichment culture.</title>
        <authorList>
            <person name="Kato S."/>
            <person name="Suzuki K."/>
        </authorList>
    </citation>
    <scope>NUCLEOTIDE SEQUENCE [LARGE SCALE GENOMIC DNA]</scope>
</reference>
<feature type="compositionally biased region" description="Low complexity" evidence="1">
    <location>
        <begin position="53"/>
        <end position="65"/>
    </location>
</feature>
<evidence type="ECO:0000256" key="1">
    <source>
        <dbReference type="SAM" id="MobiDB-lite"/>
    </source>
</evidence>
<feature type="region of interest" description="Disordered" evidence="1">
    <location>
        <begin position="1"/>
        <end position="121"/>
    </location>
</feature>
<proteinExistence type="predicted"/>
<protein>
    <submittedName>
        <fullName evidence="2">Uncharacterized protein</fullName>
    </submittedName>
</protein>
<feature type="compositionally biased region" description="Low complexity" evidence="1">
    <location>
        <begin position="33"/>
        <end position="45"/>
    </location>
</feature>
<dbReference type="EMBL" id="BEHY01000139">
    <property type="protein sequence ID" value="GBD10259.1"/>
    <property type="molecule type" value="Genomic_DNA"/>
</dbReference>
<name>A0A2H5Y9X8_9CHLR</name>
<feature type="compositionally biased region" description="Basic and acidic residues" evidence="1">
    <location>
        <begin position="112"/>
        <end position="121"/>
    </location>
</feature>
<comment type="caution">
    <text evidence="2">The sequence shown here is derived from an EMBL/GenBank/DDBJ whole genome shotgun (WGS) entry which is preliminary data.</text>
</comment>